<keyword evidence="4" id="KW-1185">Reference proteome</keyword>
<dbReference type="InterPro" id="IPR035919">
    <property type="entry name" value="EAL_sf"/>
</dbReference>
<dbReference type="RefSeq" id="WP_094198873.1">
    <property type="nucleotide sequence ID" value="NZ_NBIM01000001.1"/>
</dbReference>
<dbReference type="PANTHER" id="PTHR33525">
    <property type="match status" value="1"/>
</dbReference>
<evidence type="ECO:0000259" key="2">
    <source>
        <dbReference type="PROSITE" id="PS51833"/>
    </source>
</evidence>
<dbReference type="PROSITE" id="PS50883">
    <property type="entry name" value="EAL"/>
    <property type="match status" value="1"/>
</dbReference>
<gene>
    <name evidence="3" type="ORF">B6S08_00730</name>
</gene>
<comment type="caution">
    <text evidence="3">The sequence shown here is derived from an EMBL/GenBank/DDBJ whole genome shotgun (WGS) entry which is preliminary data.</text>
</comment>
<dbReference type="Proteomes" id="UP000242757">
    <property type="component" value="Unassembled WGS sequence"/>
</dbReference>
<dbReference type="OrthoDB" id="9804751at2"/>
<dbReference type="EMBL" id="NBIM01000001">
    <property type="protein sequence ID" value="OXY82094.1"/>
    <property type="molecule type" value="Genomic_DNA"/>
</dbReference>
<dbReference type="SUPFAM" id="SSF109604">
    <property type="entry name" value="HD-domain/PDEase-like"/>
    <property type="match status" value="1"/>
</dbReference>
<evidence type="ECO:0000259" key="1">
    <source>
        <dbReference type="PROSITE" id="PS50883"/>
    </source>
</evidence>
<accession>A0A233RFE2</accession>
<dbReference type="SMART" id="SM00052">
    <property type="entry name" value="EAL"/>
    <property type="match status" value="1"/>
</dbReference>
<dbReference type="SUPFAM" id="SSF141868">
    <property type="entry name" value="EAL domain-like"/>
    <property type="match status" value="1"/>
</dbReference>
<evidence type="ECO:0000313" key="4">
    <source>
        <dbReference type="Proteomes" id="UP000242757"/>
    </source>
</evidence>
<dbReference type="Gene3D" id="1.10.3210.10">
    <property type="entry name" value="Hypothetical protein af1432"/>
    <property type="match status" value="1"/>
</dbReference>
<feature type="domain" description="EAL" evidence="1">
    <location>
        <begin position="1"/>
        <end position="207"/>
    </location>
</feature>
<feature type="domain" description="HDOD" evidence="2">
    <location>
        <begin position="201"/>
        <end position="388"/>
    </location>
</feature>
<dbReference type="InterPro" id="IPR014408">
    <property type="entry name" value="dGMP_Pdiesterase_EAL/HD-GYP"/>
</dbReference>
<reference evidence="3 4" key="1">
    <citation type="submission" date="2017-08" db="EMBL/GenBank/DDBJ databases">
        <title>A Genome Sequence of Oceanimonas doudoroffii ATCC 27123T.</title>
        <authorList>
            <person name="Brennan M.A."/>
            <person name="Maclea K.S."/>
            <person name="Mcclelland W.D."/>
            <person name="Trachtenberg A.M."/>
        </authorList>
    </citation>
    <scope>NUCLEOTIDE SEQUENCE [LARGE SCALE GENOMIC DNA]</scope>
    <source>
        <strain evidence="3 4">ATCC 27123</strain>
    </source>
</reference>
<sequence>MENYSFVAKQAILDVHGKPLGYELLFRQGLDNRFPNIGAEQATRRLMAEQFLSQKIEDLVGPAMCFVNFPDTLLHEGLAESFRHYNIVIEILEDATPTPQLLACVQDLKAMGMKVALDDHIPHEAWHDFFPYLDFIKLDLRELPLEECKRLINTCRPHTSLQFIAEKVETREEFEAARKLGFQYFQGYYFQQPQVVQRRLLTTDERTAFDLMAAVTESTVDYDRVTELFMRDLPLTYNLLRYINNQHLGYKASGIDKLRSALVYLGQKQLKQFTAMVMTAYISKGKSQELYRHAMIRARWCELMATNIKPELAEDAFLCGLFSLLDVLLDQTMEEVLPNLTVSEQVQQALLERKGTLGFLLGVVHDHERANWSLLQKRLNFIDMDQHTSARCYEEAVHWSLALDAEGD</sequence>
<dbReference type="PANTHER" id="PTHR33525:SF4">
    <property type="entry name" value="CYCLIC DI-GMP PHOSPHODIESTERASE CDGJ"/>
    <property type="match status" value="1"/>
</dbReference>
<dbReference type="InterPro" id="IPR013976">
    <property type="entry name" value="HDOD"/>
</dbReference>
<dbReference type="Pfam" id="PF08668">
    <property type="entry name" value="HDOD"/>
    <property type="match status" value="1"/>
</dbReference>
<dbReference type="PROSITE" id="PS51833">
    <property type="entry name" value="HDOD"/>
    <property type="match status" value="1"/>
</dbReference>
<protein>
    <submittedName>
        <fullName evidence="3">Diguanylate phosphodiesterase</fullName>
    </submittedName>
</protein>
<evidence type="ECO:0000313" key="3">
    <source>
        <dbReference type="EMBL" id="OXY82094.1"/>
    </source>
</evidence>
<name>A0A233RFE2_9GAMM</name>
<dbReference type="InterPro" id="IPR052340">
    <property type="entry name" value="RNase_Y/CdgJ"/>
</dbReference>
<dbReference type="InterPro" id="IPR001633">
    <property type="entry name" value="EAL_dom"/>
</dbReference>
<dbReference type="Pfam" id="PF00563">
    <property type="entry name" value="EAL"/>
    <property type="match status" value="1"/>
</dbReference>
<dbReference type="Gene3D" id="3.20.20.450">
    <property type="entry name" value="EAL domain"/>
    <property type="match status" value="1"/>
</dbReference>
<dbReference type="AlphaFoldDB" id="A0A233RFE2"/>
<dbReference type="PIRSF" id="PIRSF003180">
    <property type="entry name" value="DiGMPpdiest_YuxH"/>
    <property type="match status" value="1"/>
</dbReference>
<organism evidence="3 4">
    <name type="scientific">Oceanimonas doudoroffii</name>
    <dbReference type="NCBI Taxonomy" id="84158"/>
    <lineage>
        <taxon>Bacteria</taxon>
        <taxon>Pseudomonadati</taxon>
        <taxon>Pseudomonadota</taxon>
        <taxon>Gammaproteobacteria</taxon>
        <taxon>Aeromonadales</taxon>
        <taxon>Aeromonadaceae</taxon>
        <taxon>Oceanimonas</taxon>
    </lineage>
</organism>
<proteinExistence type="predicted"/>